<dbReference type="PATRIC" id="fig|1236703.3.peg.841"/>
<feature type="binding site" evidence="9">
    <location>
        <begin position="211"/>
        <end position="212"/>
    </location>
    <ligand>
        <name>substrate</name>
    </ligand>
</feature>
<keyword evidence="12" id="KW-1185">Reference proteome</keyword>
<organism evidence="11 12">
    <name type="scientific">Candidatus Photodesmus katoptron Akat1</name>
    <dbReference type="NCBI Taxonomy" id="1236703"/>
    <lineage>
        <taxon>Bacteria</taxon>
        <taxon>Pseudomonadati</taxon>
        <taxon>Pseudomonadota</taxon>
        <taxon>Gammaproteobacteria</taxon>
        <taxon>Vibrionales</taxon>
        <taxon>Vibrionaceae</taxon>
        <taxon>Candidatus Photodesmus</taxon>
    </lineage>
</organism>
<dbReference type="Pfam" id="PF01678">
    <property type="entry name" value="DAP_epimerase"/>
    <property type="match status" value="2"/>
</dbReference>
<reference evidence="11 12" key="1">
    <citation type="journal article" date="2014" name="Environ. Microbiol.">
        <title>Genomic signatures of obligate host dependence in the luminous bacterial symbiont of a vertebrate.</title>
        <authorList>
            <person name="Hendry T.A."/>
            <person name="de Wet J.R."/>
            <person name="Dunlap P.V."/>
        </authorList>
    </citation>
    <scope>NUCLEOTIDE SEQUENCE [LARGE SCALE GENOMIC DNA]</scope>
    <source>
        <strain evidence="11 12">Akat1</strain>
    </source>
</reference>
<evidence type="ECO:0000313" key="12">
    <source>
        <dbReference type="Proteomes" id="UP000053688"/>
    </source>
</evidence>
<feature type="active site" description="Proton acceptor" evidence="9">
    <location>
        <position position="220"/>
    </location>
</feature>
<feature type="binding site" evidence="9">
    <location>
        <position position="13"/>
    </location>
    <ligand>
        <name>substrate</name>
    </ligand>
</feature>
<evidence type="ECO:0000256" key="6">
    <source>
        <dbReference type="ARBA" id="ARBA00023154"/>
    </source>
</evidence>
<comment type="catalytic activity">
    <reaction evidence="8 9">
        <text>(2S,6S)-2,6-diaminopimelate = meso-2,6-diaminopimelate</text>
        <dbReference type="Rhea" id="RHEA:15393"/>
        <dbReference type="ChEBI" id="CHEBI:57609"/>
        <dbReference type="ChEBI" id="CHEBI:57791"/>
        <dbReference type="EC" id="5.1.1.7"/>
    </reaction>
</comment>
<dbReference type="EMBL" id="AMSD01000002">
    <property type="protein sequence ID" value="EPE37507.1"/>
    <property type="molecule type" value="Genomic_DNA"/>
</dbReference>
<dbReference type="NCBIfam" id="TIGR00652">
    <property type="entry name" value="DapF"/>
    <property type="match status" value="1"/>
</dbReference>
<comment type="subunit">
    <text evidence="9">Homodimer.</text>
</comment>
<evidence type="ECO:0000256" key="9">
    <source>
        <dbReference type="HAMAP-Rule" id="MF_00197"/>
    </source>
</evidence>
<dbReference type="EC" id="5.1.1.7" evidence="3 9"/>
<dbReference type="PANTHER" id="PTHR31689:SF0">
    <property type="entry name" value="DIAMINOPIMELATE EPIMERASE"/>
    <property type="match status" value="1"/>
</dbReference>
<feature type="site" description="Could be important to modulate the pK values of the two catalytic cysteine residues" evidence="9">
    <location>
        <position position="162"/>
    </location>
</feature>
<feature type="active site" description="Proton donor" evidence="9">
    <location>
        <position position="75"/>
    </location>
</feature>
<feature type="site" description="Could be important to modulate the pK values of the two catalytic cysteine residues" evidence="9">
    <location>
        <position position="211"/>
    </location>
</feature>
<feature type="binding site" evidence="9">
    <location>
        <position position="66"/>
    </location>
    <ligand>
        <name>substrate</name>
    </ligand>
</feature>
<evidence type="ECO:0000256" key="10">
    <source>
        <dbReference type="PROSITE-ProRule" id="PRU10125"/>
    </source>
</evidence>
<keyword evidence="6 9" id="KW-0457">Lysine biosynthesis</keyword>
<evidence type="ECO:0000256" key="4">
    <source>
        <dbReference type="ARBA" id="ARBA00022490"/>
    </source>
</evidence>
<comment type="caution">
    <text evidence="11">The sequence shown here is derived from an EMBL/GenBank/DDBJ whole genome shotgun (WGS) entry which is preliminary data.</text>
</comment>
<dbReference type="PANTHER" id="PTHR31689">
    <property type="entry name" value="DIAMINOPIMELATE EPIMERASE, CHLOROPLASTIC"/>
    <property type="match status" value="1"/>
</dbReference>
<evidence type="ECO:0000256" key="3">
    <source>
        <dbReference type="ARBA" id="ARBA00013080"/>
    </source>
</evidence>
<evidence type="ECO:0000256" key="1">
    <source>
        <dbReference type="ARBA" id="ARBA00005196"/>
    </source>
</evidence>
<dbReference type="InterPro" id="IPR001653">
    <property type="entry name" value="DAP_epimerase_DapF"/>
</dbReference>
<evidence type="ECO:0000313" key="11">
    <source>
        <dbReference type="EMBL" id="EPE37507.1"/>
    </source>
</evidence>
<name>S3DGE0_9GAMM</name>
<dbReference type="UniPathway" id="UPA00034">
    <property type="reaction ID" value="UER00025"/>
</dbReference>
<feature type="active site" evidence="10">
    <location>
        <position position="75"/>
    </location>
</feature>
<dbReference type="SUPFAM" id="SSF54506">
    <property type="entry name" value="Diaminopimelate epimerase-like"/>
    <property type="match status" value="2"/>
</dbReference>
<sequence>MHCNFSKMHGLGNSFMIVDCITQNIVFSTNFIRRLSNHNIGVGFDQLLLVEPPYDPETDFHYRIFNGNGNEVEQCGNGARCLAYFLRMKGLTNKNTIKVSTKTGNKIILNIARDNQVTVNMGIPSFEPKTIPFLANKIEKMYLLNLDKHTIFCGVVNIGNPHVITIVDDVNTVNIKKIGPLLESHKSFPKQVNAGFMQILTRNEVNLRVYERYSGETQACGSNACATAAIGIMQGLLDSSVTVHLPGGDLYIKWEGPKKPLYMTGPSTHVFDGKLSY</sequence>
<comment type="similarity">
    <text evidence="2 9">Belongs to the diaminopimelate epimerase family.</text>
</comment>
<dbReference type="PROSITE" id="PS01326">
    <property type="entry name" value="DAP_EPIMERASE"/>
    <property type="match status" value="1"/>
</dbReference>
<evidence type="ECO:0000256" key="5">
    <source>
        <dbReference type="ARBA" id="ARBA00022605"/>
    </source>
</evidence>
<dbReference type="GO" id="GO:0009089">
    <property type="term" value="P:lysine biosynthetic process via diaminopimelate"/>
    <property type="evidence" value="ECO:0007669"/>
    <property type="project" value="UniProtKB-UniRule"/>
</dbReference>
<dbReference type="AlphaFoldDB" id="S3DGE0"/>
<protein>
    <recommendedName>
        <fullName evidence="3 9">Diaminopimelate epimerase</fullName>
        <shortName evidence="9">DAP epimerase</shortName>
        <ecNumber evidence="3 9">5.1.1.7</ecNumber>
    </recommendedName>
    <alternativeName>
        <fullName evidence="9">PLP-independent amino acid racemase</fullName>
    </alternativeName>
</protein>
<feature type="binding site" evidence="9">
    <location>
        <position position="160"/>
    </location>
    <ligand>
        <name>substrate</name>
    </ligand>
</feature>
<dbReference type="HAMAP" id="MF_00197">
    <property type="entry name" value="DAP_epimerase"/>
    <property type="match status" value="1"/>
</dbReference>
<dbReference type="RefSeq" id="WP_016504139.1">
    <property type="nucleotide sequence ID" value="NZ_AMSD01000002.1"/>
</dbReference>
<dbReference type="STRING" id="28176.CF66_3062"/>
<evidence type="ECO:0000256" key="2">
    <source>
        <dbReference type="ARBA" id="ARBA00010219"/>
    </source>
</evidence>
<evidence type="ECO:0000256" key="8">
    <source>
        <dbReference type="ARBA" id="ARBA00051712"/>
    </source>
</evidence>
<feature type="site" description="Important for dimerization" evidence="9">
    <location>
        <position position="271"/>
    </location>
</feature>
<proteinExistence type="inferred from homology"/>
<feature type="binding site" evidence="9">
    <location>
        <begin position="221"/>
        <end position="222"/>
    </location>
    <ligand>
        <name>substrate</name>
    </ligand>
</feature>
<gene>
    <name evidence="9 11" type="primary">dapF</name>
    <name evidence="11" type="ORF">O1U_08011</name>
</gene>
<dbReference type="Proteomes" id="UP000053688">
    <property type="component" value="Unassembled WGS sequence"/>
</dbReference>
<dbReference type="FunFam" id="3.10.310.10:FF:000001">
    <property type="entry name" value="Diaminopimelate epimerase"/>
    <property type="match status" value="1"/>
</dbReference>
<keyword evidence="5 9" id="KW-0028">Amino-acid biosynthesis</keyword>
<comment type="function">
    <text evidence="9">Catalyzes the stereoinversion of LL-2,6-diaminopimelate (L,L-DAP) to meso-diaminopimelate (meso-DAP), a precursor of L-lysine and an essential component of the bacterial peptidoglycan.</text>
</comment>
<comment type="pathway">
    <text evidence="1 9">Amino-acid biosynthesis; L-lysine biosynthesis via DAP pathway; DL-2,6-diaminopimelate from LL-2,6-diaminopimelate: step 1/1.</text>
</comment>
<feature type="binding site" evidence="9">
    <location>
        <begin position="76"/>
        <end position="77"/>
    </location>
    <ligand>
        <name>substrate</name>
    </ligand>
</feature>
<dbReference type="Gene3D" id="3.10.310.10">
    <property type="entry name" value="Diaminopimelate Epimerase, Chain A, domain 1"/>
    <property type="match status" value="2"/>
</dbReference>
<evidence type="ECO:0000256" key="7">
    <source>
        <dbReference type="ARBA" id="ARBA00023235"/>
    </source>
</evidence>
<dbReference type="eggNOG" id="COG0253">
    <property type="taxonomic scope" value="Bacteria"/>
</dbReference>
<dbReference type="InterPro" id="IPR018510">
    <property type="entry name" value="DAP_epimerase_AS"/>
</dbReference>
<feature type="binding site" evidence="9">
    <location>
        <position position="193"/>
    </location>
    <ligand>
        <name>substrate</name>
    </ligand>
</feature>
<dbReference type="GO" id="GO:0008837">
    <property type="term" value="F:diaminopimelate epimerase activity"/>
    <property type="evidence" value="ECO:0007669"/>
    <property type="project" value="UniProtKB-UniRule"/>
</dbReference>
<comment type="subcellular location">
    <subcellularLocation>
        <location evidence="9">Cytoplasm</location>
    </subcellularLocation>
</comment>
<keyword evidence="7 9" id="KW-0413">Isomerase</keyword>
<feature type="binding site" evidence="9">
    <location>
        <position position="46"/>
    </location>
    <ligand>
        <name>substrate</name>
    </ligand>
</feature>
<accession>S3DGE0</accession>
<dbReference type="GO" id="GO:0005829">
    <property type="term" value="C:cytosol"/>
    <property type="evidence" value="ECO:0007669"/>
    <property type="project" value="TreeGrafter"/>
</dbReference>
<keyword evidence="4 9" id="KW-0963">Cytoplasm</keyword>